<dbReference type="EMBL" id="UGWQ01000001">
    <property type="protein sequence ID" value="SUF70133.1"/>
    <property type="molecule type" value="Genomic_DNA"/>
</dbReference>
<gene>
    <name evidence="2" type="ORF">NCTC10718_02951</name>
</gene>
<evidence type="ECO:0000313" key="3">
    <source>
        <dbReference type="Proteomes" id="UP000254332"/>
    </source>
</evidence>
<organism evidence="2 3">
    <name type="scientific">Salmonella enterica</name>
    <name type="common">Salmonella choleraesuis</name>
    <dbReference type="NCBI Taxonomy" id="28901"/>
    <lineage>
        <taxon>Bacteria</taxon>
        <taxon>Pseudomonadati</taxon>
        <taxon>Pseudomonadota</taxon>
        <taxon>Gammaproteobacteria</taxon>
        <taxon>Enterobacterales</taxon>
        <taxon>Enterobacteriaceae</taxon>
        <taxon>Salmonella</taxon>
    </lineage>
</organism>
<accession>A0A379R171</accession>
<evidence type="ECO:0000313" key="2">
    <source>
        <dbReference type="EMBL" id="SUF70133.1"/>
    </source>
</evidence>
<sequence>MYKQAGKIKESKSRAIGNSVAQKSGDGKRGFGFTDNRSESIFQLKIEPEKIREFSQVLSLPEEKIMVVDIPKNNPPNITTKFKDYPVDHTFNLTDELKGKSCKDVTGTLYPDETSARMPIADAGGAAYIKNSKLSMINEGIEKYDRYLLHEIGHAAQHENMGATGGHEGNTTVMLLEWHNILFHENLFDPDDPRIAYIEDGRISRNYEEEDKKAKSENNTEKRCDIQRKMQKLIDSKYTRLDNILKKIGLNKNEKDFEIYDQVYKKFEEIKSEIDEKNLDKCFVYRCMQMNILEELFYALK</sequence>
<reference evidence="2 3" key="1">
    <citation type="submission" date="2018-06" db="EMBL/GenBank/DDBJ databases">
        <authorList>
            <consortium name="Pathogen Informatics"/>
            <person name="Doyle S."/>
        </authorList>
    </citation>
    <scope>NUCLEOTIDE SEQUENCE [LARGE SCALE GENOMIC DNA]</scope>
    <source>
        <strain evidence="2 3">NCTC10718</strain>
    </source>
</reference>
<proteinExistence type="predicted"/>
<feature type="region of interest" description="Disordered" evidence="1">
    <location>
        <begin position="1"/>
        <end position="32"/>
    </location>
</feature>
<protein>
    <submittedName>
        <fullName evidence="2">Uncharacterized protein</fullName>
    </submittedName>
</protein>
<name>A0A379R171_SALER</name>
<dbReference type="AlphaFoldDB" id="A0A379R171"/>
<evidence type="ECO:0000256" key="1">
    <source>
        <dbReference type="SAM" id="MobiDB-lite"/>
    </source>
</evidence>
<dbReference type="Proteomes" id="UP000254332">
    <property type="component" value="Unassembled WGS sequence"/>
</dbReference>